<evidence type="ECO:0000259" key="2">
    <source>
        <dbReference type="Pfam" id="PF14535"/>
    </source>
</evidence>
<feature type="region of interest" description="Disordered" evidence="1">
    <location>
        <begin position="67"/>
        <end position="97"/>
    </location>
</feature>
<dbReference type="SUPFAM" id="SSF56801">
    <property type="entry name" value="Acetyl-CoA synthetase-like"/>
    <property type="match status" value="1"/>
</dbReference>
<evidence type="ECO:0000313" key="3">
    <source>
        <dbReference type="EMBL" id="SDY16093.1"/>
    </source>
</evidence>
<dbReference type="PANTHER" id="PTHR43845">
    <property type="entry name" value="BLR5969 PROTEIN"/>
    <property type="match status" value="1"/>
</dbReference>
<dbReference type="OrthoDB" id="37928at2157"/>
<proteinExistence type="predicted"/>
<reference evidence="4" key="1">
    <citation type="submission" date="2016-10" db="EMBL/GenBank/DDBJ databases">
        <authorList>
            <person name="Varghese N."/>
            <person name="Submissions S."/>
        </authorList>
    </citation>
    <scope>NUCLEOTIDE SEQUENCE [LARGE SCALE GENOMIC DNA]</scope>
    <source>
        <strain evidence="4">DC30,IBRC 10041,KCTC 4046</strain>
    </source>
</reference>
<evidence type="ECO:0000256" key="1">
    <source>
        <dbReference type="SAM" id="MobiDB-lite"/>
    </source>
</evidence>
<dbReference type="RefSeq" id="WP_092731675.1">
    <property type="nucleotide sequence ID" value="NZ_FNPC01000003.1"/>
</dbReference>
<dbReference type="InterPro" id="IPR028154">
    <property type="entry name" value="AMP-dep_Lig_C"/>
</dbReference>
<dbReference type="AlphaFoldDB" id="A0A1H3HKM3"/>
<dbReference type="GO" id="GO:0016874">
    <property type="term" value="F:ligase activity"/>
    <property type="evidence" value="ECO:0007669"/>
    <property type="project" value="UniProtKB-KW"/>
</dbReference>
<dbReference type="EMBL" id="FNPC01000003">
    <property type="protein sequence ID" value="SDY16093.1"/>
    <property type="molecule type" value="Genomic_DNA"/>
</dbReference>
<accession>A0A1H3HKM3</accession>
<sequence>MSTPYNDNVFSEIETRPWSDVQELQEDLLIEQVNYLAENSDFYQERFNEWGIDPDSIETVEDFRQIPFTVKDDERENQTTSTRDQPLGAHQAADRDEINRVMSSSGTTGEPTFFGLTDSDLDAWIEMCARSVYAAGVRPDDVFVHAIGRTMVPGGLPYIQGIERTGATAVPAGDGSTERILKTTEKLDADGLFGTASYHQYLIDRAPETVGKEVEEMALDKLIGGGEPGMANPEIRQQLHEEYGAERAAEVMGIGDVAAALSGECEEEDGMHLVCQEYVYVELIDPETEEHIEMEPGAEGELVYTPLNREATPLLRFRSGDYARITGANECSCGRTSPKIQVIGRADDMLIYKAQNVYPAGIREVLADVEGASSRMKIILPEEDKVHFTDPIPVEVVREENTDRTDEEISEEFASLVRERLKVRVAPSMVSREDVDLSVYKTDLIRVENDN</sequence>
<dbReference type="Proteomes" id="UP000199079">
    <property type="component" value="Unassembled WGS sequence"/>
</dbReference>
<dbReference type="PANTHER" id="PTHR43845:SF1">
    <property type="entry name" value="BLR5969 PROTEIN"/>
    <property type="match status" value="1"/>
</dbReference>
<protein>
    <submittedName>
        <fullName evidence="3">Phenylacetate-CoA ligase/benzoylacetate-CoA ligase</fullName>
    </submittedName>
</protein>
<name>A0A1H3HKM3_9EURY</name>
<evidence type="ECO:0000313" key="4">
    <source>
        <dbReference type="Proteomes" id="UP000199079"/>
    </source>
</evidence>
<keyword evidence="3" id="KW-0436">Ligase</keyword>
<dbReference type="Gene3D" id="3.40.50.12780">
    <property type="entry name" value="N-terminal domain of ligase-like"/>
    <property type="match status" value="1"/>
</dbReference>
<dbReference type="InterPro" id="IPR045851">
    <property type="entry name" value="AMP-bd_C_sf"/>
</dbReference>
<dbReference type="Gene3D" id="3.30.300.30">
    <property type="match status" value="1"/>
</dbReference>
<organism evidence="3 4">
    <name type="scientific">Halopenitus persicus</name>
    <dbReference type="NCBI Taxonomy" id="1048396"/>
    <lineage>
        <taxon>Archaea</taxon>
        <taxon>Methanobacteriati</taxon>
        <taxon>Methanobacteriota</taxon>
        <taxon>Stenosarchaea group</taxon>
        <taxon>Halobacteria</taxon>
        <taxon>Halobacteriales</taxon>
        <taxon>Haloferacaceae</taxon>
        <taxon>Halopenitus</taxon>
    </lineage>
</organism>
<dbReference type="InterPro" id="IPR042099">
    <property type="entry name" value="ANL_N_sf"/>
</dbReference>
<gene>
    <name evidence="3" type="ORF">SAMN05216564_103323</name>
</gene>
<feature type="domain" description="AMP-dependent ligase C-terminal" evidence="2">
    <location>
        <begin position="355"/>
        <end position="443"/>
    </location>
</feature>
<keyword evidence="4" id="KW-1185">Reference proteome</keyword>
<dbReference type="Pfam" id="PF14535">
    <property type="entry name" value="AMP-binding_C_2"/>
    <property type="match status" value="1"/>
</dbReference>